<dbReference type="Gene3D" id="3.40.1350.10">
    <property type="match status" value="1"/>
</dbReference>
<organism evidence="1">
    <name type="scientific">marine sediment metagenome</name>
    <dbReference type="NCBI Taxonomy" id="412755"/>
    <lineage>
        <taxon>unclassified sequences</taxon>
        <taxon>metagenomes</taxon>
        <taxon>ecological metagenomes</taxon>
    </lineage>
</organism>
<name>A0A0F9NJK1_9ZZZZ</name>
<dbReference type="InterPro" id="IPR011856">
    <property type="entry name" value="tRNA_endonuc-like_dom_sf"/>
</dbReference>
<evidence type="ECO:0000313" key="1">
    <source>
        <dbReference type="EMBL" id="KKN18064.1"/>
    </source>
</evidence>
<dbReference type="AlphaFoldDB" id="A0A0F9NJK1"/>
<proteinExistence type="predicted"/>
<comment type="caution">
    <text evidence="1">The sequence shown here is derived from an EMBL/GenBank/DDBJ whole genome shotgun (WGS) entry which is preliminary data.</text>
</comment>
<gene>
    <name evidence="1" type="ORF">LCGC14_0959630</name>
</gene>
<reference evidence="1" key="1">
    <citation type="journal article" date="2015" name="Nature">
        <title>Complex archaea that bridge the gap between prokaryotes and eukaryotes.</title>
        <authorList>
            <person name="Spang A."/>
            <person name="Saw J.H."/>
            <person name="Jorgensen S.L."/>
            <person name="Zaremba-Niedzwiedzka K."/>
            <person name="Martijn J."/>
            <person name="Lind A.E."/>
            <person name="van Eijk R."/>
            <person name="Schleper C."/>
            <person name="Guy L."/>
            <person name="Ettema T.J."/>
        </authorList>
    </citation>
    <scope>NUCLEOTIDE SEQUENCE</scope>
</reference>
<protein>
    <submittedName>
        <fullName evidence="1">Uncharacterized protein</fullName>
    </submittedName>
</protein>
<sequence length="148" mass="17166">MIELGPLFSPTWKGKPPRLSSSDRELWQAWMKIHAQEYDHFFYDVRLMADTEIPSTIEPEFVHMYKVNRARRIDSVAVKNNTALIIEYRDYAGLSAIGQILGYWALMMAENPFNKEIKVLLVTNAMEENVSRALFVASIPWEIVETEL</sequence>
<accession>A0A0F9NJK1</accession>
<dbReference type="GO" id="GO:0003676">
    <property type="term" value="F:nucleic acid binding"/>
    <property type="evidence" value="ECO:0007669"/>
    <property type="project" value="InterPro"/>
</dbReference>
<dbReference type="EMBL" id="LAZR01003463">
    <property type="protein sequence ID" value="KKN18064.1"/>
    <property type="molecule type" value="Genomic_DNA"/>
</dbReference>